<protein>
    <submittedName>
        <fullName evidence="3">Uncharacterized protein</fullName>
    </submittedName>
</protein>
<name>A0A1E3JJV3_9TREE</name>
<dbReference type="Proteomes" id="UP000095149">
    <property type="component" value="Unassembled WGS sequence"/>
</dbReference>
<feature type="compositionally biased region" description="Low complexity" evidence="1">
    <location>
        <begin position="1"/>
        <end position="15"/>
    </location>
</feature>
<feature type="region of interest" description="Disordered" evidence="1">
    <location>
        <begin position="1"/>
        <end position="24"/>
    </location>
</feature>
<keyword evidence="2" id="KW-1133">Transmembrane helix</keyword>
<dbReference type="PANTHER" id="PTHR37488">
    <property type="entry name" value="DUF1275 DOMAIN-CONTAINING PROTEIN"/>
    <property type="match status" value="1"/>
</dbReference>
<dbReference type="Pfam" id="PF06912">
    <property type="entry name" value="DUF1275"/>
    <property type="match status" value="1"/>
</dbReference>
<feature type="transmembrane region" description="Helical" evidence="2">
    <location>
        <begin position="130"/>
        <end position="150"/>
    </location>
</feature>
<feature type="transmembrane region" description="Helical" evidence="2">
    <location>
        <begin position="170"/>
        <end position="188"/>
    </location>
</feature>
<dbReference type="InterPro" id="IPR010699">
    <property type="entry name" value="DUF1275"/>
</dbReference>
<sequence>MTESSLPSSSQTLTSPSPPRPPPLHRRLLSSLTSEIDAPGSTNLISIYACFLTGFTSAPSFSACFIWCGFQTGNVAQLGLALARCFAPGEERTYGFQKPDQQALVSLLAFWIGTSLGRVGDWTGARRRRWLGLATFVQALLAMAAALTIHFSGESGLAGNRGSPSWRTPLGMTALAFLSATMGIQGIVGKRIASPMNTTVVLTTTWVEIFNDPFLFSFKYTPSRDIRIMGGLAVFLGAFVSRAILDASSSAGVVGVLAGLRMVQLGWWFLIPDKEVKKVETVNKA</sequence>
<organism evidence="3 4">
    <name type="scientific">Cryptococcus amylolentus CBS 6273</name>
    <dbReference type="NCBI Taxonomy" id="1296118"/>
    <lineage>
        <taxon>Eukaryota</taxon>
        <taxon>Fungi</taxon>
        <taxon>Dikarya</taxon>
        <taxon>Basidiomycota</taxon>
        <taxon>Agaricomycotina</taxon>
        <taxon>Tremellomycetes</taxon>
        <taxon>Tremellales</taxon>
        <taxon>Cryptococcaceae</taxon>
        <taxon>Cryptococcus</taxon>
    </lineage>
</organism>
<gene>
    <name evidence="3" type="ORF">I350_07035</name>
</gene>
<dbReference type="OrthoDB" id="5288586at2759"/>
<evidence type="ECO:0000256" key="2">
    <source>
        <dbReference type="SAM" id="Phobius"/>
    </source>
</evidence>
<reference evidence="3 4" key="1">
    <citation type="submission" date="2016-06" db="EMBL/GenBank/DDBJ databases">
        <title>Evolution of pathogenesis and genome organization in the Tremellales.</title>
        <authorList>
            <person name="Cuomo C."/>
            <person name="Litvintseva A."/>
            <person name="Heitman J."/>
            <person name="Chen Y."/>
            <person name="Sun S."/>
            <person name="Springer D."/>
            <person name="Dromer F."/>
            <person name="Young S."/>
            <person name="Zeng Q."/>
            <person name="Chapman S."/>
            <person name="Gujja S."/>
            <person name="Saif S."/>
            <person name="Birren B."/>
        </authorList>
    </citation>
    <scope>NUCLEOTIDE SEQUENCE [LARGE SCALE GENOMIC DNA]</scope>
    <source>
        <strain evidence="3 4">CBS 6273</strain>
    </source>
</reference>
<keyword evidence="2" id="KW-0812">Transmembrane</keyword>
<proteinExistence type="predicted"/>
<evidence type="ECO:0000256" key="1">
    <source>
        <dbReference type="SAM" id="MobiDB-lite"/>
    </source>
</evidence>
<keyword evidence="2" id="KW-0472">Membrane</keyword>
<dbReference type="AlphaFoldDB" id="A0A1E3JJV3"/>
<feature type="transmembrane region" description="Helical" evidence="2">
    <location>
        <begin position="251"/>
        <end position="271"/>
    </location>
</feature>
<evidence type="ECO:0000313" key="4">
    <source>
        <dbReference type="Proteomes" id="UP000095149"/>
    </source>
</evidence>
<feature type="transmembrane region" description="Helical" evidence="2">
    <location>
        <begin position="226"/>
        <end position="245"/>
    </location>
</feature>
<dbReference type="EMBL" id="MEKH01000011">
    <property type="protein sequence ID" value="ODO00397.1"/>
    <property type="molecule type" value="Genomic_DNA"/>
</dbReference>
<comment type="caution">
    <text evidence="3">The sequence shown here is derived from an EMBL/GenBank/DDBJ whole genome shotgun (WGS) entry which is preliminary data.</text>
</comment>
<dbReference type="PANTHER" id="PTHR37488:SF2">
    <property type="entry name" value="DUF1275 DOMAIN-CONTAINING PROTEIN"/>
    <property type="match status" value="1"/>
</dbReference>
<evidence type="ECO:0000313" key="3">
    <source>
        <dbReference type="EMBL" id="ODO00397.1"/>
    </source>
</evidence>
<accession>A0A1E3JJV3</accession>